<protein>
    <submittedName>
        <fullName evidence="5">Ribosomal protein L16</fullName>
    </submittedName>
</protein>
<dbReference type="SUPFAM" id="SSF54686">
    <property type="entry name" value="Ribosomal protein L16p/L10e"/>
    <property type="match status" value="1"/>
</dbReference>
<dbReference type="Gene3D" id="3.90.1170.10">
    <property type="entry name" value="Ribosomal protein L10e/L16"/>
    <property type="match status" value="1"/>
</dbReference>
<evidence type="ECO:0000256" key="4">
    <source>
        <dbReference type="RuleBase" id="RU004413"/>
    </source>
</evidence>
<sequence>MFKPKKTKYTKEQKGKNFKKINTGQGILKQKRNQIYLKALSSGRVSEKNLLACKQTINKIIKKQGRLNIHIFANTPITKKPTEIRMGKGKGAIDSWVCRVKPGTILFEINIKFKIIGFKAFKLIKNKLPIKTKII</sequence>
<evidence type="ECO:0000313" key="5">
    <source>
        <dbReference type="EMBL" id="AAG18390.1"/>
    </source>
</evidence>
<dbReference type="InterPro" id="IPR016180">
    <property type="entry name" value="Ribosomal_uL16_dom"/>
</dbReference>
<dbReference type="NCBIfam" id="TIGR01164">
    <property type="entry name" value="rplP_bact"/>
    <property type="match status" value="1"/>
</dbReference>
<dbReference type="PANTHER" id="PTHR12220:SF13">
    <property type="entry name" value="LARGE RIBOSOMAL SUBUNIT PROTEIN UL16M"/>
    <property type="match status" value="1"/>
</dbReference>
<gene>
    <name evidence="5" type="primary">rpl16</name>
</gene>
<dbReference type="Pfam" id="PF00252">
    <property type="entry name" value="Ribosomal_L16"/>
    <property type="match status" value="1"/>
</dbReference>
<dbReference type="PROSITE" id="PS00701">
    <property type="entry name" value="RIBOSOMAL_L16_2"/>
    <property type="match status" value="1"/>
</dbReference>
<geneLocation type="mitochondrion" evidence="5"/>
<keyword evidence="3 4" id="KW-0687">Ribonucleoprotein</keyword>
<dbReference type="GeneID" id="800331"/>
<dbReference type="AlphaFoldDB" id="Q9G915"/>
<dbReference type="GO" id="GO:0032543">
    <property type="term" value="P:mitochondrial translation"/>
    <property type="evidence" value="ECO:0007669"/>
    <property type="project" value="TreeGrafter"/>
</dbReference>
<comment type="similarity">
    <text evidence="1 4">Belongs to the universal ribosomal protein uL16 family.</text>
</comment>
<evidence type="ECO:0000256" key="3">
    <source>
        <dbReference type="ARBA" id="ARBA00023274"/>
    </source>
</evidence>
<dbReference type="InterPro" id="IPR036920">
    <property type="entry name" value="Ribosomal_uL16_sf"/>
</dbReference>
<reference evidence="5" key="1">
    <citation type="submission" date="2000-07" db="EMBL/GenBank/DDBJ databases">
        <title>Phylogenetic relationships of stramenopile algae, based on complete mitochondrial genome sequences.</title>
        <authorList>
            <person name="Burger G."/>
            <person name="Lang B.F."/>
            <person name="Gray W.M.M.W."/>
        </authorList>
    </citation>
    <scope>NUCLEOTIDE SEQUENCE</scope>
</reference>
<evidence type="ECO:0000256" key="2">
    <source>
        <dbReference type="ARBA" id="ARBA00022980"/>
    </source>
</evidence>
<dbReference type="GO" id="GO:0003735">
    <property type="term" value="F:structural constituent of ribosome"/>
    <property type="evidence" value="ECO:0007669"/>
    <property type="project" value="InterPro"/>
</dbReference>
<dbReference type="PANTHER" id="PTHR12220">
    <property type="entry name" value="50S/60S RIBOSOMAL PROTEIN L16"/>
    <property type="match status" value="1"/>
</dbReference>
<dbReference type="EMBL" id="AF287134">
    <property type="protein sequence ID" value="AAG18390.1"/>
    <property type="molecule type" value="Genomic_DNA"/>
</dbReference>
<organism evidence="5">
    <name type="scientific">Ochromonas danica</name>
    <name type="common">Golden alga</name>
    <name type="synonym">Chlorochromonas danica</name>
    <dbReference type="NCBI Taxonomy" id="2986"/>
    <lineage>
        <taxon>Eukaryota</taxon>
        <taxon>Sar</taxon>
        <taxon>Stramenopiles</taxon>
        <taxon>Ochrophyta</taxon>
        <taxon>Chrysophyceae</taxon>
        <taxon>Chromulinales</taxon>
        <taxon>Chromulinaceae</taxon>
        <taxon>Ochromonas</taxon>
    </lineage>
</organism>
<evidence type="ECO:0000256" key="1">
    <source>
        <dbReference type="ARBA" id="ARBA00008931"/>
    </source>
</evidence>
<dbReference type="GO" id="GO:0019843">
    <property type="term" value="F:rRNA binding"/>
    <property type="evidence" value="ECO:0007669"/>
    <property type="project" value="InterPro"/>
</dbReference>
<dbReference type="CDD" id="cd01433">
    <property type="entry name" value="Ribosomal_L16_L10e"/>
    <property type="match status" value="1"/>
</dbReference>
<dbReference type="PRINTS" id="PR00060">
    <property type="entry name" value="RIBOSOMALL16"/>
</dbReference>
<dbReference type="InterPro" id="IPR000114">
    <property type="entry name" value="Ribosomal_uL16_bact-type"/>
</dbReference>
<keyword evidence="5" id="KW-0496">Mitochondrion</keyword>
<dbReference type="RefSeq" id="NP_066424.1">
    <property type="nucleotide sequence ID" value="NC_002571.1"/>
</dbReference>
<name>Q9G915_OCHDN</name>
<keyword evidence="2 4" id="KW-0689">Ribosomal protein</keyword>
<dbReference type="InterPro" id="IPR020798">
    <property type="entry name" value="Ribosomal_uL16_CS"/>
</dbReference>
<proteinExistence type="inferred from homology"/>
<dbReference type="GO" id="GO:0005762">
    <property type="term" value="C:mitochondrial large ribosomal subunit"/>
    <property type="evidence" value="ECO:0007669"/>
    <property type="project" value="TreeGrafter"/>
</dbReference>
<dbReference type="InterPro" id="IPR047873">
    <property type="entry name" value="Ribosomal_uL16"/>
</dbReference>
<accession>Q9G915</accession>